<comment type="similarity">
    <text evidence="1">Belongs to the LysR transcriptional regulatory family.</text>
</comment>
<dbReference type="GO" id="GO:0032993">
    <property type="term" value="C:protein-DNA complex"/>
    <property type="evidence" value="ECO:0007669"/>
    <property type="project" value="TreeGrafter"/>
</dbReference>
<feature type="domain" description="HTH lysR-type" evidence="5">
    <location>
        <begin position="16"/>
        <end position="73"/>
    </location>
</feature>
<reference evidence="6 7" key="1">
    <citation type="submission" date="2019-02" db="EMBL/GenBank/DDBJ databases">
        <title>Paenibacillus sp. nov., isolated from surface-sterilized tissue of Thalictrum simplex L.</title>
        <authorList>
            <person name="Tuo L."/>
        </authorList>
    </citation>
    <scope>NUCLEOTIDE SEQUENCE [LARGE SCALE GENOMIC DNA]</scope>
    <source>
        <strain evidence="6 7">N2SHLJ1</strain>
    </source>
</reference>
<dbReference type="Pfam" id="PF00126">
    <property type="entry name" value="HTH_1"/>
    <property type="match status" value="1"/>
</dbReference>
<keyword evidence="4" id="KW-0804">Transcription</keyword>
<dbReference type="AlphaFoldDB" id="A0A4Q9DQF0"/>
<dbReference type="OrthoDB" id="9785745at2"/>
<dbReference type="GO" id="GO:0003677">
    <property type="term" value="F:DNA binding"/>
    <property type="evidence" value="ECO:0007669"/>
    <property type="project" value="UniProtKB-KW"/>
</dbReference>
<evidence type="ECO:0000313" key="7">
    <source>
        <dbReference type="Proteomes" id="UP000293142"/>
    </source>
</evidence>
<dbReference type="RefSeq" id="WP_131015223.1">
    <property type="nucleotide sequence ID" value="NZ_SIRE01000014.1"/>
</dbReference>
<keyword evidence="3" id="KW-0238">DNA-binding</keyword>
<dbReference type="SUPFAM" id="SSF46785">
    <property type="entry name" value="Winged helix' DNA-binding domain"/>
    <property type="match status" value="1"/>
</dbReference>
<comment type="caution">
    <text evidence="6">The sequence shown here is derived from an EMBL/GenBank/DDBJ whole genome shotgun (WGS) entry which is preliminary data.</text>
</comment>
<dbReference type="Pfam" id="PF03466">
    <property type="entry name" value="LysR_substrate"/>
    <property type="match status" value="1"/>
</dbReference>
<dbReference type="EMBL" id="SIRE01000014">
    <property type="protein sequence ID" value="TBL76316.1"/>
    <property type="molecule type" value="Genomic_DNA"/>
</dbReference>
<evidence type="ECO:0000313" key="6">
    <source>
        <dbReference type="EMBL" id="TBL76316.1"/>
    </source>
</evidence>
<evidence type="ECO:0000256" key="4">
    <source>
        <dbReference type="ARBA" id="ARBA00023163"/>
    </source>
</evidence>
<dbReference type="PANTHER" id="PTHR30346:SF28">
    <property type="entry name" value="HTH-TYPE TRANSCRIPTIONAL REGULATOR CYNR"/>
    <property type="match status" value="1"/>
</dbReference>
<dbReference type="InterPro" id="IPR036388">
    <property type="entry name" value="WH-like_DNA-bd_sf"/>
</dbReference>
<evidence type="ECO:0000256" key="3">
    <source>
        <dbReference type="ARBA" id="ARBA00023125"/>
    </source>
</evidence>
<dbReference type="InterPro" id="IPR036390">
    <property type="entry name" value="WH_DNA-bd_sf"/>
</dbReference>
<dbReference type="Gene3D" id="1.10.10.10">
    <property type="entry name" value="Winged helix-like DNA-binding domain superfamily/Winged helix DNA-binding domain"/>
    <property type="match status" value="1"/>
</dbReference>
<protein>
    <submittedName>
        <fullName evidence="6">LysR family transcriptional regulator</fullName>
    </submittedName>
</protein>
<dbReference type="Gene3D" id="3.40.190.290">
    <property type="match status" value="1"/>
</dbReference>
<organism evidence="6 7">
    <name type="scientific">Paenibacillus thalictri</name>
    <dbReference type="NCBI Taxonomy" id="2527873"/>
    <lineage>
        <taxon>Bacteria</taxon>
        <taxon>Bacillati</taxon>
        <taxon>Bacillota</taxon>
        <taxon>Bacilli</taxon>
        <taxon>Bacillales</taxon>
        <taxon>Paenibacillaceae</taxon>
        <taxon>Paenibacillus</taxon>
    </lineage>
</organism>
<evidence type="ECO:0000256" key="2">
    <source>
        <dbReference type="ARBA" id="ARBA00023015"/>
    </source>
</evidence>
<proteinExistence type="inferred from homology"/>
<name>A0A4Q9DQF0_9BACL</name>
<evidence type="ECO:0000259" key="5">
    <source>
        <dbReference type="PROSITE" id="PS50931"/>
    </source>
</evidence>
<dbReference type="CDD" id="cd05466">
    <property type="entry name" value="PBP2_LTTR_substrate"/>
    <property type="match status" value="1"/>
</dbReference>
<dbReference type="PROSITE" id="PS50931">
    <property type="entry name" value="HTH_LYSR"/>
    <property type="match status" value="1"/>
</dbReference>
<dbReference type="GO" id="GO:0003700">
    <property type="term" value="F:DNA-binding transcription factor activity"/>
    <property type="evidence" value="ECO:0007669"/>
    <property type="project" value="InterPro"/>
</dbReference>
<accession>A0A4Q9DQF0</accession>
<gene>
    <name evidence="6" type="ORF">EYB31_20180</name>
</gene>
<evidence type="ECO:0000256" key="1">
    <source>
        <dbReference type="ARBA" id="ARBA00009437"/>
    </source>
</evidence>
<sequence>MLRLCLIKVNTEAVHMNHQQLKSLLKIVECGSLSKAEEKLYITKAALKKQIDRLEQEIGFPLLVRTRQGISLTPAGEEFCRGTKKVLGDMDSVIQRSWALATHEMTIRIGNPHHPRLLLENAFNEFSRRFPHIKQQVILQKSSHFVEDILAGHIDVAECTYHPMLKSPGIQYTKLFPMSYKCLLAPSHPLAGSKTIRPEDLSGHRVGLLQKDTELSLQLNERCHNLSLEILTRNELQDIINICYNNGIFISKAYFLNSMQPLVAIPLETDLVPMGGIIYRESPSQVTKQFLKVVHDLYPMGGSGP</sequence>
<dbReference type="Proteomes" id="UP000293142">
    <property type="component" value="Unassembled WGS sequence"/>
</dbReference>
<dbReference type="InterPro" id="IPR000847">
    <property type="entry name" value="LysR_HTH_N"/>
</dbReference>
<dbReference type="InterPro" id="IPR005119">
    <property type="entry name" value="LysR_subst-bd"/>
</dbReference>
<dbReference type="SUPFAM" id="SSF53850">
    <property type="entry name" value="Periplasmic binding protein-like II"/>
    <property type="match status" value="1"/>
</dbReference>
<dbReference type="PANTHER" id="PTHR30346">
    <property type="entry name" value="TRANSCRIPTIONAL DUAL REGULATOR HCAR-RELATED"/>
    <property type="match status" value="1"/>
</dbReference>
<keyword evidence="7" id="KW-1185">Reference proteome</keyword>
<keyword evidence="2" id="KW-0805">Transcription regulation</keyword>